<sequence>DNSIYDNLDNLEDYEVFRIDNMKRKQNNLLNTLLNMNSMSIDDETITTATQNNSYEIEKILNHRKYKKRTKYFVKWKDYDESENCWIWESEFDDDQIIKDYYENLEKL</sequence>
<dbReference type="SUPFAM" id="SSF54160">
    <property type="entry name" value="Chromo domain-like"/>
    <property type="match status" value="1"/>
</dbReference>
<accession>A0A8H7SHX1</accession>
<protein>
    <recommendedName>
        <fullName evidence="1">Chromo domain-containing protein</fullName>
    </recommendedName>
</protein>
<dbReference type="InterPro" id="IPR000953">
    <property type="entry name" value="Chromo/chromo_shadow_dom"/>
</dbReference>
<dbReference type="EMBL" id="JAEPRE010000456">
    <property type="protein sequence ID" value="KAG2228462.1"/>
    <property type="molecule type" value="Genomic_DNA"/>
</dbReference>
<feature type="non-terminal residue" evidence="2">
    <location>
        <position position="1"/>
    </location>
</feature>
<evidence type="ECO:0000313" key="3">
    <source>
        <dbReference type="Proteomes" id="UP000613177"/>
    </source>
</evidence>
<dbReference type="InterPro" id="IPR016197">
    <property type="entry name" value="Chromo-like_dom_sf"/>
</dbReference>
<dbReference type="PROSITE" id="PS50013">
    <property type="entry name" value="CHROMO_2"/>
    <property type="match status" value="1"/>
</dbReference>
<reference evidence="2" key="1">
    <citation type="submission" date="2021-01" db="EMBL/GenBank/DDBJ databases">
        <title>Metabolic potential, ecology and presence of endohyphal bacteria is reflected in genomic diversity of Mucoromycotina.</title>
        <authorList>
            <person name="Muszewska A."/>
            <person name="Okrasinska A."/>
            <person name="Steczkiewicz K."/>
            <person name="Drgas O."/>
            <person name="Orlowska M."/>
            <person name="Perlinska-Lenart U."/>
            <person name="Aleksandrzak-Piekarczyk T."/>
            <person name="Szatraj K."/>
            <person name="Zielenkiewicz U."/>
            <person name="Pilsyk S."/>
            <person name="Malc E."/>
            <person name="Mieczkowski P."/>
            <person name="Kruszewska J.S."/>
            <person name="Biernat P."/>
            <person name="Pawlowska J."/>
        </authorList>
    </citation>
    <scope>NUCLEOTIDE SEQUENCE</scope>
    <source>
        <strain evidence="2">WA0000018081</strain>
    </source>
</reference>
<evidence type="ECO:0000313" key="2">
    <source>
        <dbReference type="EMBL" id="KAG2228462.1"/>
    </source>
</evidence>
<dbReference type="SMART" id="SM00298">
    <property type="entry name" value="CHROMO"/>
    <property type="match status" value="1"/>
</dbReference>
<feature type="domain" description="Chromo" evidence="1">
    <location>
        <begin position="55"/>
        <end position="108"/>
    </location>
</feature>
<dbReference type="AlphaFoldDB" id="A0A8H7SHX1"/>
<dbReference type="InterPro" id="IPR023780">
    <property type="entry name" value="Chromo_domain"/>
</dbReference>
<gene>
    <name evidence="2" type="ORF">INT48_004128</name>
</gene>
<evidence type="ECO:0000259" key="1">
    <source>
        <dbReference type="PROSITE" id="PS50013"/>
    </source>
</evidence>
<proteinExistence type="predicted"/>
<dbReference type="Gene3D" id="2.40.50.40">
    <property type="match status" value="1"/>
</dbReference>
<keyword evidence="3" id="KW-1185">Reference proteome</keyword>
<name>A0A8H7SHX1_9FUNG</name>
<comment type="caution">
    <text evidence="2">The sequence shown here is derived from an EMBL/GenBank/DDBJ whole genome shotgun (WGS) entry which is preliminary data.</text>
</comment>
<dbReference type="Pfam" id="PF00385">
    <property type="entry name" value="Chromo"/>
    <property type="match status" value="1"/>
</dbReference>
<dbReference type="Proteomes" id="UP000613177">
    <property type="component" value="Unassembled WGS sequence"/>
</dbReference>
<organism evidence="2 3">
    <name type="scientific">Thamnidium elegans</name>
    <dbReference type="NCBI Taxonomy" id="101142"/>
    <lineage>
        <taxon>Eukaryota</taxon>
        <taxon>Fungi</taxon>
        <taxon>Fungi incertae sedis</taxon>
        <taxon>Mucoromycota</taxon>
        <taxon>Mucoromycotina</taxon>
        <taxon>Mucoromycetes</taxon>
        <taxon>Mucorales</taxon>
        <taxon>Mucorineae</taxon>
        <taxon>Mucoraceae</taxon>
        <taxon>Thamnidium</taxon>
    </lineage>
</organism>